<organism evidence="2 3">
    <name type="scientific">Musa troglodytarum</name>
    <name type="common">fe'i banana</name>
    <dbReference type="NCBI Taxonomy" id="320322"/>
    <lineage>
        <taxon>Eukaryota</taxon>
        <taxon>Viridiplantae</taxon>
        <taxon>Streptophyta</taxon>
        <taxon>Embryophyta</taxon>
        <taxon>Tracheophyta</taxon>
        <taxon>Spermatophyta</taxon>
        <taxon>Magnoliopsida</taxon>
        <taxon>Liliopsida</taxon>
        <taxon>Zingiberales</taxon>
        <taxon>Musaceae</taxon>
        <taxon>Musa</taxon>
    </lineage>
</organism>
<dbReference type="PANTHER" id="PTHR33413">
    <property type="entry name" value="EXPRESSED PROTEIN"/>
    <property type="match status" value="1"/>
</dbReference>
<protein>
    <submittedName>
        <fullName evidence="2">Uncharacterized protein</fullName>
    </submittedName>
</protein>
<gene>
    <name evidence="2" type="ORF">MUK42_33031</name>
</gene>
<dbReference type="InterPro" id="IPR025322">
    <property type="entry name" value="PADRE_dom"/>
</dbReference>
<evidence type="ECO:0000313" key="2">
    <source>
        <dbReference type="EMBL" id="URE40069.1"/>
    </source>
</evidence>
<evidence type="ECO:0000313" key="3">
    <source>
        <dbReference type="Proteomes" id="UP001055439"/>
    </source>
</evidence>
<evidence type="ECO:0000256" key="1">
    <source>
        <dbReference type="SAM" id="MobiDB-lite"/>
    </source>
</evidence>
<dbReference type="EMBL" id="CP097510">
    <property type="protein sequence ID" value="URE40069.1"/>
    <property type="molecule type" value="Genomic_DNA"/>
</dbReference>
<feature type="region of interest" description="Disordered" evidence="1">
    <location>
        <begin position="113"/>
        <end position="148"/>
    </location>
</feature>
<accession>A0A9E7L6Z9</accession>
<feature type="compositionally biased region" description="Basic residues" evidence="1">
    <location>
        <begin position="296"/>
        <end position="310"/>
    </location>
</feature>
<dbReference type="Proteomes" id="UP001055439">
    <property type="component" value="Chromosome 8"/>
</dbReference>
<feature type="compositionally biased region" description="Polar residues" evidence="1">
    <location>
        <begin position="343"/>
        <end position="356"/>
    </location>
</feature>
<feature type="region of interest" description="Disordered" evidence="1">
    <location>
        <begin position="249"/>
        <end position="356"/>
    </location>
</feature>
<reference evidence="2" key="1">
    <citation type="submission" date="2022-05" db="EMBL/GenBank/DDBJ databases">
        <title>The Musa troglodytarum L. genome provides insights into the mechanism of non-climacteric behaviour and enrichment of carotenoids.</title>
        <authorList>
            <person name="Wang J."/>
        </authorList>
    </citation>
    <scope>NUCLEOTIDE SEQUENCE</scope>
    <source>
        <tissue evidence="2">Leaf</tissue>
    </source>
</reference>
<proteinExistence type="predicted"/>
<dbReference type="PANTHER" id="PTHR33413:SF1">
    <property type="entry name" value="EXPRESSED PROTEIN"/>
    <property type="match status" value="1"/>
</dbReference>
<name>A0A9E7L6Z9_9LILI</name>
<keyword evidence="3" id="KW-1185">Reference proteome</keyword>
<sequence length="356" mass="39381">MGNCQAAEAATVVIQHRDGRLEKAYRSLPATQVMAANPGHYVAIVITTPRPRSSDHRSSPTRYLKLLRPDDALLIGNVYRLVTFEEVLREFASKKQVRLSRLLIKRKEIRSRPRKGSGAEHYDNGGRVAEAENSPAAKSREEHDQVEAQLDTELEEAVRGMMSTGARAAGARHRQWKPALHSIAEVATVSSAALAGEILGTEAELEVLASEDALLGVLEVVTYPPLDEALHPALPHLPFHQPQRLLQVPVPHHHPNAPRPHPPTETASERTTRQLRLRARPEERQGRGELPDHAIHDRRRQLHRKIHFRSVKTQEEVATGGEYKTNGAQAVLPANRGGGGEGTVSQPQNSVTRGYH</sequence>
<feature type="compositionally biased region" description="Basic and acidic residues" evidence="1">
    <location>
        <begin position="279"/>
        <end position="295"/>
    </location>
</feature>
<dbReference type="OrthoDB" id="747498at2759"/>
<dbReference type="Pfam" id="PF14009">
    <property type="entry name" value="PADRE"/>
    <property type="match status" value="1"/>
</dbReference>
<dbReference type="AlphaFoldDB" id="A0A9E7L6Z9"/>